<dbReference type="EMBL" id="DRMJ01000416">
    <property type="protein sequence ID" value="HHL43534.1"/>
    <property type="molecule type" value="Genomic_DNA"/>
</dbReference>
<dbReference type="Gene3D" id="3.40.50.12780">
    <property type="entry name" value="N-terminal domain of ligase-like"/>
    <property type="match status" value="1"/>
</dbReference>
<keyword evidence="1" id="KW-0812">Transmembrane</keyword>
<gene>
    <name evidence="3" type="ORF">ENJ42_07950</name>
</gene>
<dbReference type="PROSITE" id="PS00455">
    <property type="entry name" value="AMP_BINDING"/>
    <property type="match status" value="1"/>
</dbReference>
<dbReference type="InterPro" id="IPR020845">
    <property type="entry name" value="AMP-binding_CS"/>
</dbReference>
<proteinExistence type="predicted"/>
<feature type="non-terminal residue" evidence="3">
    <location>
        <position position="450"/>
    </location>
</feature>
<evidence type="ECO:0000313" key="3">
    <source>
        <dbReference type="EMBL" id="HHL43534.1"/>
    </source>
</evidence>
<feature type="transmembrane region" description="Helical" evidence="1">
    <location>
        <begin position="106"/>
        <end position="127"/>
    </location>
</feature>
<dbReference type="PANTHER" id="PTHR24096:SF393">
    <property type="entry name" value="LIGASE, PUTATIVE-RELATED"/>
    <property type="match status" value="1"/>
</dbReference>
<protein>
    <submittedName>
        <fullName evidence="3">Long-chain fatty acid--CoA ligase</fullName>
    </submittedName>
</protein>
<dbReference type="InterPro" id="IPR042099">
    <property type="entry name" value="ANL_N_sf"/>
</dbReference>
<dbReference type="GO" id="GO:0016405">
    <property type="term" value="F:CoA-ligase activity"/>
    <property type="evidence" value="ECO:0007669"/>
    <property type="project" value="TreeGrafter"/>
</dbReference>
<keyword evidence="1" id="KW-1133">Transmembrane helix</keyword>
<dbReference type="PANTHER" id="PTHR24096">
    <property type="entry name" value="LONG-CHAIN-FATTY-ACID--COA LIGASE"/>
    <property type="match status" value="1"/>
</dbReference>
<name>A0A7C5LU58_9PROT</name>
<keyword evidence="1" id="KW-0472">Membrane</keyword>
<dbReference type="AlphaFoldDB" id="A0A7C5LU58"/>
<reference evidence="3" key="1">
    <citation type="journal article" date="2020" name="mSystems">
        <title>Genome- and Community-Level Interaction Insights into Carbon Utilization and Element Cycling Functions of Hydrothermarchaeota in Hydrothermal Sediment.</title>
        <authorList>
            <person name="Zhou Z."/>
            <person name="Liu Y."/>
            <person name="Xu W."/>
            <person name="Pan J."/>
            <person name="Luo Z.H."/>
            <person name="Li M."/>
        </authorList>
    </citation>
    <scope>NUCLEOTIDE SEQUENCE [LARGE SCALE GENOMIC DNA]</scope>
    <source>
        <strain evidence="3">HyVt-485</strain>
    </source>
</reference>
<dbReference type="SUPFAM" id="SSF56801">
    <property type="entry name" value="Acetyl-CoA synthetase-like"/>
    <property type="match status" value="1"/>
</dbReference>
<dbReference type="Proteomes" id="UP000885830">
    <property type="component" value="Unassembled WGS sequence"/>
</dbReference>
<evidence type="ECO:0000259" key="2">
    <source>
        <dbReference type="Pfam" id="PF00501"/>
    </source>
</evidence>
<dbReference type="InterPro" id="IPR000873">
    <property type="entry name" value="AMP-dep_synth/lig_dom"/>
</dbReference>
<keyword evidence="3" id="KW-0436">Ligase</keyword>
<sequence>MTLPPTPSYDECVKSLTSSGEIFALCQRTHYGVPMTDFSERPHHLSELLPTIEAYGERECLIYGDARLNYRDFVAQIHEFANFLHSELKVRRGDRVAILAFNRPEWIIAFWAITLVGGIAVAMNSWWTEAEINQALAITKPETLICDAKCFKKLNTSPKGVKNVVLMDEWPVEEYSEAKVFPFFQTGRLRRPPFATAPVDVTEGDIAAIFFTSGTTGQPKGVAISHRAWLVGLMNAALAATIIKTLQPDLEIIDQDIRFLATLPFFHVGGGHGIVLSGIVGGHTIVIAKGRFDPLTTVELIEKERITRWSAVPAMVQSVCALPEAQNRDLSSLTSIAYGAAPSSPRLQQLAFLTFRNLRAVSNAFGMSETGSVFAMNTGNDYRERPQSIGRAFPTADIRIVDAQGRPVKAGDIGELQVRGLFLMEGYWGQKNTPFTQDHFLPTGDMAYID</sequence>
<dbReference type="GO" id="GO:0019748">
    <property type="term" value="P:secondary metabolic process"/>
    <property type="evidence" value="ECO:0007669"/>
    <property type="project" value="TreeGrafter"/>
</dbReference>
<accession>A0A7C5LU58</accession>
<organism evidence="3">
    <name type="scientific">Hellea balneolensis</name>
    <dbReference type="NCBI Taxonomy" id="287478"/>
    <lineage>
        <taxon>Bacteria</taxon>
        <taxon>Pseudomonadati</taxon>
        <taxon>Pseudomonadota</taxon>
        <taxon>Alphaproteobacteria</taxon>
        <taxon>Maricaulales</taxon>
        <taxon>Robiginitomaculaceae</taxon>
        <taxon>Hellea</taxon>
    </lineage>
</organism>
<evidence type="ECO:0000256" key="1">
    <source>
        <dbReference type="SAM" id="Phobius"/>
    </source>
</evidence>
<feature type="domain" description="AMP-dependent synthetase/ligase" evidence="2">
    <location>
        <begin position="53"/>
        <end position="428"/>
    </location>
</feature>
<comment type="caution">
    <text evidence="3">The sequence shown here is derived from an EMBL/GenBank/DDBJ whole genome shotgun (WGS) entry which is preliminary data.</text>
</comment>
<dbReference type="Pfam" id="PF00501">
    <property type="entry name" value="AMP-binding"/>
    <property type="match status" value="1"/>
</dbReference>